<evidence type="ECO:0000313" key="1">
    <source>
        <dbReference type="EMBL" id="AWY04504.1"/>
    </source>
</evidence>
<organism evidence="1 2">
    <name type="scientific">Microbacterium phage AnnaSerena</name>
    <dbReference type="NCBI Taxonomy" id="2201432"/>
    <lineage>
        <taxon>Viruses</taxon>
        <taxon>Duplodnaviria</taxon>
        <taxon>Heunggongvirae</taxon>
        <taxon>Uroviricota</taxon>
        <taxon>Caudoviricetes</taxon>
        <taxon>Krampusvirus</taxon>
        <taxon>Krampusvirus krampus</taxon>
    </lineage>
</organism>
<evidence type="ECO:0000313" key="2">
    <source>
        <dbReference type="Proteomes" id="UP000251068"/>
    </source>
</evidence>
<gene>
    <name evidence="1" type="primary">48</name>
    <name evidence="1" type="ORF">SEA_ANNASERENA_48</name>
</gene>
<proteinExistence type="predicted"/>
<accession>A0A2Z4Q3K4</accession>
<dbReference type="Proteomes" id="UP000251068">
    <property type="component" value="Segment"/>
</dbReference>
<dbReference type="EMBL" id="MH271292">
    <property type="protein sequence ID" value="AWY04504.1"/>
    <property type="molecule type" value="Genomic_DNA"/>
</dbReference>
<sequence length="69" mass="7494">MRIGDRVEYVGDGWVGKALMKQYPEGGVVYDIGTHDTPVVRWPSGGLMIVGEPSALRVTQTLEEIFGTG</sequence>
<protein>
    <submittedName>
        <fullName evidence="1">Uncharacterized protein</fullName>
    </submittedName>
</protein>
<reference evidence="1 2" key="1">
    <citation type="submission" date="2018-04" db="EMBL/GenBank/DDBJ databases">
        <authorList>
            <person name="Harrington T."/>
            <person name="Washburn E."/>
            <person name="Bricker J."/>
            <person name="McKinney A."/>
            <person name="Betsko A.J."/>
            <person name="Garlena R.A."/>
            <person name="Russell D.A."/>
            <person name="Pope W.A."/>
            <person name="Jacobs-Sera D."/>
            <person name="Hatfull G.F."/>
        </authorList>
    </citation>
    <scope>NUCLEOTIDE SEQUENCE [LARGE SCALE GENOMIC DNA]</scope>
</reference>
<name>A0A2Z4Q3K4_9CAUD</name>